<dbReference type="AlphaFoldDB" id="A0A1W1E452"/>
<evidence type="ECO:0000313" key="2">
    <source>
        <dbReference type="EMBL" id="SFV87739.1"/>
    </source>
</evidence>
<reference evidence="3" key="1">
    <citation type="submission" date="2016-10" db="EMBL/GenBank/DDBJ databases">
        <authorList>
            <person name="de Groot N.N."/>
        </authorList>
    </citation>
    <scope>NUCLEOTIDE SEQUENCE</scope>
</reference>
<dbReference type="EMBL" id="FPIA01000080">
    <property type="protein sequence ID" value="SFV88742.1"/>
    <property type="molecule type" value="Genomic_DNA"/>
</dbReference>
<dbReference type="EMBL" id="FPHZ01000074">
    <property type="protein sequence ID" value="SFV87739.1"/>
    <property type="molecule type" value="Genomic_DNA"/>
</dbReference>
<proteinExistence type="predicted"/>
<gene>
    <name evidence="2" type="ORF">MNB_SUP05-SYMBIONT-5-47</name>
    <name evidence="3" type="ORF">MNB_SUP05-SYMBIONT-7-70</name>
</gene>
<feature type="region of interest" description="Disordered" evidence="1">
    <location>
        <begin position="1"/>
        <end position="24"/>
    </location>
</feature>
<name>A0A1W1E452_9ZZZZ</name>
<protein>
    <submittedName>
        <fullName evidence="3">Uncharacterized protein</fullName>
    </submittedName>
</protein>
<accession>A0A1W1E452</accession>
<evidence type="ECO:0000256" key="1">
    <source>
        <dbReference type="SAM" id="MobiDB-lite"/>
    </source>
</evidence>
<evidence type="ECO:0000313" key="3">
    <source>
        <dbReference type="EMBL" id="SFV88742.1"/>
    </source>
</evidence>
<organism evidence="3">
    <name type="scientific">hydrothermal vent metagenome</name>
    <dbReference type="NCBI Taxonomy" id="652676"/>
    <lineage>
        <taxon>unclassified sequences</taxon>
        <taxon>metagenomes</taxon>
        <taxon>ecological metagenomes</taxon>
    </lineage>
</organism>
<sequence>METSLGVREEVESHGLGGSGGNDTFIKSNAIRLLGVALMM</sequence>